<dbReference type="RefSeq" id="XP_062630512.1">
    <property type="nucleotide sequence ID" value="XM_062774528.1"/>
</dbReference>
<feature type="domain" description="Peptidase A1" evidence="3">
    <location>
        <begin position="73"/>
        <end position="441"/>
    </location>
</feature>
<dbReference type="PANTHER" id="PTHR47966:SF6">
    <property type="entry name" value="PEPTIDASE A1 DOMAIN-CONTAINING PROTEIN"/>
    <property type="match status" value="1"/>
</dbReference>
<dbReference type="GeneID" id="87811175"/>
<dbReference type="AlphaFoldDB" id="A0AAF0YGN8"/>
<organism evidence="4 5">
    <name type="scientific">Vanrija pseudolonga</name>
    <dbReference type="NCBI Taxonomy" id="143232"/>
    <lineage>
        <taxon>Eukaryota</taxon>
        <taxon>Fungi</taxon>
        <taxon>Dikarya</taxon>
        <taxon>Basidiomycota</taxon>
        <taxon>Agaricomycotina</taxon>
        <taxon>Tremellomycetes</taxon>
        <taxon>Trichosporonales</taxon>
        <taxon>Trichosporonaceae</taxon>
        <taxon>Vanrija</taxon>
    </lineage>
</organism>
<dbReference type="InterPro" id="IPR034164">
    <property type="entry name" value="Pepsin-like_dom"/>
</dbReference>
<dbReference type="Gene3D" id="2.40.70.10">
    <property type="entry name" value="Acid Proteases"/>
    <property type="match status" value="2"/>
</dbReference>
<feature type="chain" id="PRO_5042155585" evidence="2">
    <location>
        <begin position="23"/>
        <end position="488"/>
    </location>
</feature>
<evidence type="ECO:0000313" key="5">
    <source>
        <dbReference type="Proteomes" id="UP000827549"/>
    </source>
</evidence>
<dbReference type="PRINTS" id="PR00792">
    <property type="entry name" value="PEPSIN"/>
</dbReference>
<proteinExistence type="inferred from homology"/>
<accession>A0AAF0YGN8</accession>
<evidence type="ECO:0000256" key="2">
    <source>
        <dbReference type="SAM" id="SignalP"/>
    </source>
</evidence>
<evidence type="ECO:0000259" key="3">
    <source>
        <dbReference type="PROSITE" id="PS51767"/>
    </source>
</evidence>
<dbReference type="Proteomes" id="UP000827549">
    <property type="component" value="Chromosome 6"/>
</dbReference>
<evidence type="ECO:0000313" key="4">
    <source>
        <dbReference type="EMBL" id="WOO84486.1"/>
    </source>
</evidence>
<reference evidence="4" key="1">
    <citation type="submission" date="2023-10" db="EMBL/GenBank/DDBJ databases">
        <authorList>
            <person name="Noh H."/>
        </authorList>
    </citation>
    <scope>NUCLEOTIDE SEQUENCE</scope>
    <source>
        <strain evidence="4">DUCC4014</strain>
    </source>
</reference>
<dbReference type="InterPro" id="IPR001461">
    <property type="entry name" value="Aspartic_peptidase_A1"/>
</dbReference>
<name>A0AAF0YGN8_9TREE</name>
<feature type="signal peptide" evidence="2">
    <location>
        <begin position="1"/>
        <end position="22"/>
    </location>
</feature>
<dbReference type="InterPro" id="IPR033121">
    <property type="entry name" value="PEPTIDASE_A1"/>
</dbReference>
<dbReference type="SUPFAM" id="SSF50630">
    <property type="entry name" value="Acid proteases"/>
    <property type="match status" value="1"/>
</dbReference>
<gene>
    <name evidence="4" type="primary">Pgc_1</name>
    <name evidence="4" type="ORF">LOC62_06G008005</name>
</gene>
<dbReference type="InterPro" id="IPR021109">
    <property type="entry name" value="Peptidase_aspartic_dom_sf"/>
</dbReference>
<protein>
    <submittedName>
        <fullName evidence="4">Gastricsin</fullName>
    </submittedName>
</protein>
<sequence length="488" mass="52814">MTLSTASALVVALVALAAPTNAFLPRSNDGGPVHLSLRTPRSFIPNAENGAQQQAMRRDSFLAATGQHHKRQDASSFSTKTPPQDFRLFVDTMVEFTWVYDSSCTADKCMGNVGGFDTSKSSTYTANATFNNQPGGPPGVEAAGNWCNGTWGRDIVGITNGLSGADRKNESLPNFYFMQCKVGGLDANYTGRAPGILGMLSPNLNKTTLFAKLATGWKDQRFAMQFSKQVAPNGLLKSEDPSGGTLTLGGVNTNLFTGDINYLPLSDKWLKIRNGTHLFWDFAIDVVEYGGKQYRSTNGNGTTGVVHTVATQSLVPRELWNDIYTKLPGVQLINNSGPQEYYAFPCNSSSQLSPLDFTMGGKNYSIHPAPCIPHTKRFCRQPRLTDGAWVSFHPRWKRRYHCGCNTDITSTRDSWDYTFGLPFLRELYTVFQFSPPAVGFAQLSASAAANHTATGTGSTPSPTNPSGSSSMLVNFGVVALGLAVATMI</sequence>
<dbReference type="PANTHER" id="PTHR47966">
    <property type="entry name" value="BETA-SITE APP-CLEAVING ENZYME, ISOFORM A-RELATED"/>
    <property type="match status" value="1"/>
</dbReference>
<dbReference type="GO" id="GO:0004190">
    <property type="term" value="F:aspartic-type endopeptidase activity"/>
    <property type="evidence" value="ECO:0007669"/>
    <property type="project" value="InterPro"/>
</dbReference>
<comment type="similarity">
    <text evidence="1">Belongs to the peptidase A1 family.</text>
</comment>
<dbReference type="GO" id="GO:0006508">
    <property type="term" value="P:proteolysis"/>
    <property type="evidence" value="ECO:0007669"/>
    <property type="project" value="InterPro"/>
</dbReference>
<dbReference type="PROSITE" id="PS51767">
    <property type="entry name" value="PEPTIDASE_A1"/>
    <property type="match status" value="1"/>
</dbReference>
<dbReference type="EMBL" id="CP086719">
    <property type="protein sequence ID" value="WOO84486.1"/>
    <property type="molecule type" value="Genomic_DNA"/>
</dbReference>
<dbReference type="Pfam" id="PF00026">
    <property type="entry name" value="Asp"/>
    <property type="match status" value="1"/>
</dbReference>
<evidence type="ECO:0000256" key="1">
    <source>
        <dbReference type="ARBA" id="ARBA00007447"/>
    </source>
</evidence>
<dbReference type="CDD" id="cd05471">
    <property type="entry name" value="pepsin_like"/>
    <property type="match status" value="1"/>
</dbReference>
<keyword evidence="5" id="KW-1185">Reference proteome</keyword>
<keyword evidence="2" id="KW-0732">Signal</keyword>